<accession>A0A9J6NZB2</accession>
<evidence type="ECO:0000259" key="1">
    <source>
        <dbReference type="Pfam" id="PF03819"/>
    </source>
</evidence>
<dbReference type="RefSeq" id="WP_250858209.1">
    <property type="nucleotide sequence ID" value="NZ_JAGSOJ010000001.1"/>
</dbReference>
<gene>
    <name evidence="2" type="ORF">KDK92_05765</name>
</gene>
<reference evidence="2" key="1">
    <citation type="journal article" date="2021" name="mSystems">
        <title>Bacteria and Archaea Synergistically Convert Glycine Betaine to Biogenic Methane in the Formosa Cold Seep of the South China Sea.</title>
        <authorList>
            <person name="Li L."/>
            <person name="Zhang W."/>
            <person name="Zhang S."/>
            <person name="Song L."/>
            <person name="Sun Q."/>
            <person name="Zhang H."/>
            <person name="Xiang H."/>
            <person name="Dong X."/>
        </authorList>
    </citation>
    <scope>NUCLEOTIDE SEQUENCE</scope>
    <source>
        <strain evidence="2">ZWT</strain>
    </source>
</reference>
<protein>
    <submittedName>
        <fullName evidence="2">Nucleotide pyrophosphohydrolase</fullName>
    </submittedName>
</protein>
<dbReference type="Proteomes" id="UP001056429">
    <property type="component" value="Unassembled WGS sequence"/>
</dbReference>
<dbReference type="EMBL" id="JAGSOJ010000001">
    <property type="protein sequence ID" value="MCM1989241.1"/>
    <property type="molecule type" value="Genomic_DNA"/>
</dbReference>
<reference evidence="2" key="2">
    <citation type="submission" date="2021-04" db="EMBL/GenBank/DDBJ databases">
        <authorList>
            <person name="Dong X."/>
        </authorList>
    </citation>
    <scope>NUCLEOTIDE SEQUENCE</scope>
    <source>
        <strain evidence="2">ZWT</strain>
    </source>
</reference>
<dbReference type="SUPFAM" id="SSF101386">
    <property type="entry name" value="all-alpha NTP pyrophosphatases"/>
    <property type="match status" value="1"/>
</dbReference>
<proteinExistence type="predicted"/>
<dbReference type="AlphaFoldDB" id="A0A9J6NZB2"/>
<dbReference type="InterPro" id="IPR004518">
    <property type="entry name" value="MazG-like_dom"/>
</dbReference>
<evidence type="ECO:0000313" key="2">
    <source>
        <dbReference type="EMBL" id="MCM1989241.1"/>
    </source>
</evidence>
<organism evidence="2 3">
    <name type="scientific">Oceanirhabdus seepicola</name>
    <dbReference type="NCBI Taxonomy" id="2828781"/>
    <lineage>
        <taxon>Bacteria</taxon>
        <taxon>Bacillati</taxon>
        <taxon>Bacillota</taxon>
        <taxon>Clostridia</taxon>
        <taxon>Eubacteriales</taxon>
        <taxon>Clostridiaceae</taxon>
        <taxon>Oceanirhabdus</taxon>
    </lineage>
</organism>
<evidence type="ECO:0000313" key="3">
    <source>
        <dbReference type="Proteomes" id="UP001056429"/>
    </source>
</evidence>
<comment type="caution">
    <text evidence="2">The sequence shown here is derived from an EMBL/GenBank/DDBJ whole genome shotgun (WGS) entry which is preliminary data.</text>
</comment>
<keyword evidence="3" id="KW-1185">Reference proteome</keyword>
<sequence>MSDLKISDMMNMSHELWDKNKEKWSPMEPEHGKTFILYMIEEIGEVISVIKKKSVDDIMNDKEVREHFVTELGDVMMYYMDVLNRFKITPEEFSELYLKKFNKNMGRDYEKQYKELKFSEE</sequence>
<dbReference type="Pfam" id="PF03819">
    <property type="entry name" value="MazG"/>
    <property type="match status" value="1"/>
</dbReference>
<feature type="domain" description="NTP pyrophosphohydrolase MazG-like" evidence="1">
    <location>
        <begin position="33"/>
        <end position="100"/>
    </location>
</feature>
<dbReference type="Gene3D" id="1.10.287.1080">
    <property type="entry name" value="MazG-like"/>
    <property type="match status" value="1"/>
</dbReference>
<name>A0A9J6NZB2_9CLOT</name>